<dbReference type="EMBL" id="CP010429">
    <property type="protein sequence ID" value="AKD54369.1"/>
    <property type="molecule type" value="Genomic_DNA"/>
</dbReference>
<proteinExistence type="predicted"/>
<protein>
    <submittedName>
        <fullName evidence="3">Histidine kinase</fullName>
    </submittedName>
</protein>
<dbReference type="GO" id="GO:0016301">
    <property type="term" value="F:kinase activity"/>
    <property type="evidence" value="ECO:0007669"/>
    <property type="project" value="UniProtKB-KW"/>
</dbReference>
<gene>
    <name evidence="3" type="ORF">SD10_05025</name>
</gene>
<reference evidence="3 4" key="1">
    <citation type="journal article" date="2014" name="Curr. Microbiol.">
        <title>Spirosoma radiotolerans sp. nov., a gamma-radiation-resistant bacterium isolated from gamma ray-irradiated soil.</title>
        <authorList>
            <person name="Lee J.J."/>
            <person name="Srinivasan S."/>
            <person name="Lim S."/>
            <person name="Joe M."/>
            <person name="Im S."/>
            <person name="Bae S.I."/>
            <person name="Park K.R."/>
            <person name="Han J.H."/>
            <person name="Park S.H."/>
            <person name="Joo B.M."/>
            <person name="Park S.J."/>
            <person name="Kim M.K."/>
        </authorList>
    </citation>
    <scope>NUCLEOTIDE SEQUENCE [LARGE SCALE GENOMIC DNA]</scope>
    <source>
        <strain evidence="3 4">DG5A</strain>
    </source>
</reference>
<dbReference type="Gene3D" id="3.40.50.2300">
    <property type="match status" value="1"/>
</dbReference>
<dbReference type="PANTHER" id="PTHR44520:SF2">
    <property type="entry name" value="RESPONSE REGULATOR RCP1"/>
    <property type="match status" value="1"/>
</dbReference>
<keyword evidence="4" id="KW-1185">Reference proteome</keyword>
<evidence type="ECO:0000313" key="3">
    <source>
        <dbReference type="EMBL" id="AKD54369.1"/>
    </source>
</evidence>
<dbReference type="PANTHER" id="PTHR44520">
    <property type="entry name" value="RESPONSE REGULATOR RCP1-RELATED"/>
    <property type="match status" value="1"/>
</dbReference>
<keyword evidence="3" id="KW-0808">Transferase</keyword>
<dbReference type="Proteomes" id="UP000033054">
    <property type="component" value="Chromosome"/>
</dbReference>
<sequence length="160" mass="18416">MPVSQPLDTIKTNFNRAKLLIVEDNLDHWMIMKKAMDQCLAEVTPVLATTAQQAITMLNEWHCQEWDAPKLILLDLYLPERTDGWALLRQIKNQPSPCNQIPVIILSTSNDSTDIADSYQLGSSSYIVKPNEFSGWLAYFKELRTYWWETVTLPPLQFSV</sequence>
<dbReference type="InterPro" id="IPR052893">
    <property type="entry name" value="TCS_response_regulator"/>
</dbReference>
<evidence type="ECO:0000313" key="4">
    <source>
        <dbReference type="Proteomes" id="UP000033054"/>
    </source>
</evidence>
<dbReference type="OrthoDB" id="958605at2"/>
<dbReference type="HOGENOM" id="CLU_000445_69_17_10"/>
<feature type="modified residue" description="4-aspartylphosphate" evidence="1">
    <location>
        <position position="75"/>
    </location>
</feature>
<dbReference type="GO" id="GO:0000160">
    <property type="term" value="P:phosphorelay signal transduction system"/>
    <property type="evidence" value="ECO:0007669"/>
    <property type="project" value="InterPro"/>
</dbReference>
<name>A0A0E3ZT09_9BACT</name>
<evidence type="ECO:0000256" key="1">
    <source>
        <dbReference type="PROSITE-ProRule" id="PRU00169"/>
    </source>
</evidence>
<organism evidence="3 4">
    <name type="scientific">Spirosoma radiotolerans</name>
    <dbReference type="NCBI Taxonomy" id="1379870"/>
    <lineage>
        <taxon>Bacteria</taxon>
        <taxon>Pseudomonadati</taxon>
        <taxon>Bacteroidota</taxon>
        <taxon>Cytophagia</taxon>
        <taxon>Cytophagales</taxon>
        <taxon>Cytophagaceae</taxon>
        <taxon>Spirosoma</taxon>
    </lineage>
</organism>
<dbReference type="InterPro" id="IPR001789">
    <property type="entry name" value="Sig_transdc_resp-reg_receiver"/>
</dbReference>
<dbReference type="STRING" id="1379870.SD10_05025"/>
<dbReference type="Pfam" id="PF00072">
    <property type="entry name" value="Response_reg"/>
    <property type="match status" value="1"/>
</dbReference>
<feature type="domain" description="Response regulatory" evidence="2">
    <location>
        <begin position="18"/>
        <end position="144"/>
    </location>
</feature>
<dbReference type="SUPFAM" id="SSF52172">
    <property type="entry name" value="CheY-like"/>
    <property type="match status" value="1"/>
</dbReference>
<dbReference type="SMART" id="SM00448">
    <property type="entry name" value="REC"/>
    <property type="match status" value="1"/>
</dbReference>
<keyword evidence="3" id="KW-0418">Kinase</keyword>
<accession>A0A0E3ZT09</accession>
<dbReference type="PROSITE" id="PS50110">
    <property type="entry name" value="RESPONSE_REGULATORY"/>
    <property type="match status" value="1"/>
</dbReference>
<dbReference type="RefSeq" id="WP_046375964.1">
    <property type="nucleotide sequence ID" value="NZ_CP010429.1"/>
</dbReference>
<dbReference type="KEGG" id="srd:SD10_05025"/>
<dbReference type="PATRIC" id="fig|1379870.5.peg.1094"/>
<evidence type="ECO:0000259" key="2">
    <source>
        <dbReference type="PROSITE" id="PS50110"/>
    </source>
</evidence>
<dbReference type="AlphaFoldDB" id="A0A0E3ZT09"/>
<dbReference type="InterPro" id="IPR011006">
    <property type="entry name" value="CheY-like_superfamily"/>
</dbReference>
<keyword evidence="1" id="KW-0597">Phosphoprotein</keyword>